<dbReference type="Pfam" id="PF07715">
    <property type="entry name" value="Plug"/>
    <property type="match status" value="1"/>
</dbReference>
<accession>A0ABY3R721</accession>
<evidence type="ECO:0000256" key="11">
    <source>
        <dbReference type="ARBA" id="ARBA00023136"/>
    </source>
</evidence>
<evidence type="ECO:0000313" key="19">
    <source>
        <dbReference type="EMBL" id="UFZ02744.1"/>
    </source>
</evidence>
<sequence length="794" mass="86292">MLLPTVGGPCARVREIQMFRFRALGGVSFVALLAVPEVVLAQPSELPGVTVQAPGQTRPAAAIVAGNRSGTKQARRASAKPTAPTAADKPLPNALGTYNPALDLPGLKLPPGTTLTTAGPVDGYRALSASSATKTATPIEQVPQSIQVIPRSVIADQNNVTVTEAIQNVSNVQGTNTLAIGTTGPFGQTTIRGFLAQQYLDGMFNMYNVGDRDSLVNVERIEVLKGPNAILYGGGAGSPLGGAINIVSKLPTDKASLETGVTFGSKSYVQPYFDVNQPLSPDKTVLFRFTGAYTSNNTFVDVVHQDRYSLNPTLTLTNKEDTTLTIQGRLSRLEQQAYQGLPAVGTVAGSFRLNPDLYIGPSNIPKSYSEVKSVTATFDHRFDPIWSFNIKARWADQNFDQRSQTTLSAAPDFPPTTWALQNIELLQKQREISVNPNLEARFRLGPTNNVWLTGADYSRITDRGHMNADLGVLPVDLLNSPMFPTPYTDPSTASPTFFLYTDINSVYTTKGLYTQLQSTIYDRLHILAGVRLASINIDYVENYPFSLGVFSPTQFGSDTTRALPRAGAVLDLVPGLSVYGSYSEGMQASTFTQALNTNVQPETSKQVEGGFKFNINDQLTGTVAAFDIRRQNVPVVIGVGVGAQSAQESKGYEADLIWQPTRNWKVIASYGHTDVRYSDSNSGTPQGNRVPGVPEDSGRFWVNYTFDWPALRGWSAGAGVYVASSQYVDNFNLYKTPGYFTVDAKIAYETEHWRASFNVKNLTGQKYFVPFTWFGGQVAPGDGRAFYGTLSYRY</sequence>
<proteinExistence type="inferred from homology"/>
<dbReference type="Pfam" id="PF00593">
    <property type="entry name" value="TonB_dep_Rec_b-barrel"/>
    <property type="match status" value="1"/>
</dbReference>
<evidence type="ECO:0000256" key="7">
    <source>
        <dbReference type="ARBA" id="ARBA00022729"/>
    </source>
</evidence>
<evidence type="ECO:0000256" key="1">
    <source>
        <dbReference type="ARBA" id="ARBA00004571"/>
    </source>
</evidence>
<dbReference type="RefSeq" id="WP_231318530.1">
    <property type="nucleotide sequence ID" value="NZ_CP088156.1"/>
</dbReference>
<keyword evidence="4 14" id="KW-1134">Transmembrane beta strand</keyword>
<evidence type="ECO:0000256" key="5">
    <source>
        <dbReference type="ARBA" id="ARBA00022496"/>
    </source>
</evidence>
<evidence type="ECO:0000259" key="17">
    <source>
        <dbReference type="Pfam" id="PF00593"/>
    </source>
</evidence>
<keyword evidence="9" id="KW-0406">Ion transport</keyword>
<evidence type="ECO:0000256" key="10">
    <source>
        <dbReference type="ARBA" id="ARBA00023077"/>
    </source>
</evidence>
<dbReference type="InterPro" id="IPR036942">
    <property type="entry name" value="Beta-barrel_TonB_sf"/>
</dbReference>
<dbReference type="InterPro" id="IPR000531">
    <property type="entry name" value="Beta-barrel_TonB"/>
</dbReference>
<comment type="similarity">
    <text evidence="2 14 15">Belongs to the TonB-dependent receptor family.</text>
</comment>
<dbReference type="InterPro" id="IPR037066">
    <property type="entry name" value="Plug_dom_sf"/>
</dbReference>
<keyword evidence="12 19" id="KW-0675">Receptor</keyword>
<dbReference type="Proteomes" id="UP001431010">
    <property type="component" value="Chromosome"/>
</dbReference>
<dbReference type="InterPro" id="IPR012910">
    <property type="entry name" value="Plug_dom"/>
</dbReference>
<evidence type="ECO:0000256" key="6">
    <source>
        <dbReference type="ARBA" id="ARBA00022692"/>
    </source>
</evidence>
<gene>
    <name evidence="19" type="ORF">LQG66_26200</name>
</gene>
<dbReference type="Gene3D" id="2.40.170.20">
    <property type="entry name" value="TonB-dependent receptor, beta-barrel domain"/>
    <property type="match status" value="1"/>
</dbReference>
<evidence type="ECO:0000256" key="9">
    <source>
        <dbReference type="ARBA" id="ARBA00023065"/>
    </source>
</evidence>
<reference evidence="19" key="1">
    <citation type="journal article" date="2024" name="Antonie Van Leeuwenhoek">
        <title>Bradyrhizobium ontarionense sp. nov., a novel bacterial symbiont isolated from Aeschynomene indica (Indian jointvetch), harbours photosynthesis, nitrogen fixation and nitrous oxide (N2O) reductase genes.</title>
        <authorList>
            <person name="Bromfield E.S.P."/>
            <person name="Cloutier S."/>
        </authorList>
    </citation>
    <scope>NUCLEOTIDE SEQUENCE</scope>
    <source>
        <strain evidence="19">A19</strain>
    </source>
</reference>
<keyword evidence="10 15" id="KW-0798">TonB box</keyword>
<feature type="region of interest" description="Disordered" evidence="16">
    <location>
        <begin position="66"/>
        <end position="93"/>
    </location>
</feature>
<feature type="domain" description="TonB-dependent receptor plug" evidence="18">
    <location>
        <begin position="139"/>
        <end position="236"/>
    </location>
</feature>
<keyword evidence="13 14" id="KW-0998">Cell outer membrane</keyword>
<keyword evidence="7" id="KW-0732">Signal</keyword>
<evidence type="ECO:0000256" key="3">
    <source>
        <dbReference type="ARBA" id="ARBA00022448"/>
    </source>
</evidence>
<evidence type="ECO:0000256" key="4">
    <source>
        <dbReference type="ARBA" id="ARBA00022452"/>
    </source>
</evidence>
<feature type="domain" description="TonB-dependent receptor-like beta-barrel" evidence="17">
    <location>
        <begin position="318"/>
        <end position="762"/>
    </location>
</feature>
<keyword evidence="5" id="KW-0410">Iron transport</keyword>
<dbReference type="NCBIfam" id="TIGR01783">
    <property type="entry name" value="TonB-siderophor"/>
    <property type="match status" value="1"/>
</dbReference>
<evidence type="ECO:0000256" key="12">
    <source>
        <dbReference type="ARBA" id="ARBA00023170"/>
    </source>
</evidence>
<dbReference type="CDD" id="cd01347">
    <property type="entry name" value="ligand_gated_channel"/>
    <property type="match status" value="1"/>
</dbReference>
<evidence type="ECO:0000259" key="18">
    <source>
        <dbReference type="Pfam" id="PF07715"/>
    </source>
</evidence>
<dbReference type="InterPro" id="IPR039426">
    <property type="entry name" value="TonB-dep_rcpt-like"/>
</dbReference>
<dbReference type="EMBL" id="CP088156">
    <property type="protein sequence ID" value="UFZ02744.1"/>
    <property type="molecule type" value="Genomic_DNA"/>
</dbReference>
<evidence type="ECO:0000256" key="15">
    <source>
        <dbReference type="RuleBase" id="RU003357"/>
    </source>
</evidence>
<evidence type="ECO:0000256" key="8">
    <source>
        <dbReference type="ARBA" id="ARBA00023004"/>
    </source>
</evidence>
<protein>
    <submittedName>
        <fullName evidence="19">TonB-dependent siderophore receptor</fullName>
    </submittedName>
</protein>
<keyword evidence="6 14" id="KW-0812">Transmembrane</keyword>
<comment type="subcellular location">
    <subcellularLocation>
        <location evidence="1 14">Cell outer membrane</location>
        <topology evidence="1 14">Multi-pass membrane protein</topology>
    </subcellularLocation>
</comment>
<dbReference type="PROSITE" id="PS52016">
    <property type="entry name" value="TONB_DEPENDENT_REC_3"/>
    <property type="match status" value="1"/>
</dbReference>
<evidence type="ECO:0000256" key="14">
    <source>
        <dbReference type="PROSITE-ProRule" id="PRU01360"/>
    </source>
</evidence>
<name>A0ABY3R721_9BRAD</name>
<evidence type="ECO:0000256" key="16">
    <source>
        <dbReference type="SAM" id="MobiDB-lite"/>
    </source>
</evidence>
<keyword evidence="11 14" id="KW-0472">Membrane</keyword>
<keyword evidence="20" id="KW-1185">Reference proteome</keyword>
<dbReference type="InterPro" id="IPR010105">
    <property type="entry name" value="TonB_sidphr_rcpt"/>
</dbReference>
<evidence type="ECO:0000256" key="13">
    <source>
        <dbReference type="ARBA" id="ARBA00023237"/>
    </source>
</evidence>
<evidence type="ECO:0000313" key="20">
    <source>
        <dbReference type="Proteomes" id="UP001431010"/>
    </source>
</evidence>
<evidence type="ECO:0000256" key="2">
    <source>
        <dbReference type="ARBA" id="ARBA00009810"/>
    </source>
</evidence>
<dbReference type="PANTHER" id="PTHR32552">
    <property type="entry name" value="FERRICHROME IRON RECEPTOR-RELATED"/>
    <property type="match status" value="1"/>
</dbReference>
<keyword evidence="8" id="KW-0408">Iron</keyword>
<keyword evidence="3 14" id="KW-0813">Transport</keyword>
<dbReference type="Gene3D" id="2.170.130.10">
    <property type="entry name" value="TonB-dependent receptor, plug domain"/>
    <property type="match status" value="1"/>
</dbReference>
<organism evidence="19 20">
    <name type="scientific">Bradyrhizobium ontarionense</name>
    <dbReference type="NCBI Taxonomy" id="2898149"/>
    <lineage>
        <taxon>Bacteria</taxon>
        <taxon>Pseudomonadati</taxon>
        <taxon>Pseudomonadota</taxon>
        <taxon>Alphaproteobacteria</taxon>
        <taxon>Hyphomicrobiales</taxon>
        <taxon>Nitrobacteraceae</taxon>
        <taxon>Bradyrhizobium</taxon>
    </lineage>
</organism>
<dbReference type="PANTHER" id="PTHR32552:SF68">
    <property type="entry name" value="FERRICHROME OUTER MEMBRANE TRANSPORTER_PHAGE RECEPTOR"/>
    <property type="match status" value="1"/>
</dbReference>
<dbReference type="SUPFAM" id="SSF56935">
    <property type="entry name" value="Porins"/>
    <property type="match status" value="1"/>
</dbReference>